<gene>
    <name evidence="1" type="ORF">LDJ79_24300</name>
</gene>
<dbReference type="EMBL" id="JAIWIU010000360">
    <property type="protein sequence ID" value="MCA2019237.1"/>
    <property type="molecule type" value="Genomic_DNA"/>
</dbReference>
<dbReference type="InterPro" id="IPR036515">
    <property type="entry name" value="Transposase_17_sf"/>
</dbReference>
<dbReference type="SUPFAM" id="SSF143422">
    <property type="entry name" value="Transposase IS200-like"/>
    <property type="match status" value="1"/>
</dbReference>
<feature type="non-terminal residue" evidence="1">
    <location>
        <position position="1"/>
    </location>
</feature>
<evidence type="ECO:0000313" key="1">
    <source>
        <dbReference type="EMBL" id="MCA2019237.1"/>
    </source>
</evidence>
<evidence type="ECO:0000313" key="2">
    <source>
        <dbReference type="Proteomes" id="UP001199044"/>
    </source>
</evidence>
<proteinExistence type="predicted"/>
<name>A0ABS7YW84_9VIBR</name>
<protein>
    <submittedName>
        <fullName evidence="1">Transposase</fullName>
    </submittedName>
</protein>
<reference evidence="2" key="1">
    <citation type="submission" date="2023-07" db="EMBL/GenBank/DDBJ databases">
        <title>Molecular identification of indigenous halophilic bacteria isolated from red sea cost, biodegradation of synthetic dyes and assessment of degraded metabolite toxicity.</title>
        <authorList>
            <person name="Chaieb K."/>
            <person name="Altayb H.N."/>
        </authorList>
    </citation>
    <scope>NUCLEOTIDE SEQUENCE [LARGE SCALE GENOMIC DNA]</scope>
    <source>
        <strain evidence="2">K20</strain>
    </source>
</reference>
<dbReference type="PANTHER" id="PTHR34322:SF2">
    <property type="entry name" value="TRANSPOSASE IS200-LIKE DOMAIN-CONTAINING PROTEIN"/>
    <property type="match status" value="1"/>
</dbReference>
<keyword evidence="2" id="KW-1185">Reference proteome</keyword>
<dbReference type="Proteomes" id="UP001199044">
    <property type="component" value="Unassembled WGS sequence"/>
</dbReference>
<organism evidence="1 2">
    <name type="scientific">Vibrio tritonius</name>
    <dbReference type="NCBI Taxonomy" id="1435069"/>
    <lineage>
        <taxon>Bacteria</taxon>
        <taxon>Pseudomonadati</taxon>
        <taxon>Pseudomonadota</taxon>
        <taxon>Gammaproteobacteria</taxon>
        <taxon>Vibrionales</taxon>
        <taxon>Vibrionaceae</taxon>
        <taxon>Vibrio</taxon>
    </lineage>
</organism>
<sequence>LCGVDSLTGKSYEHRRDWIEQRILSLASVYLIQICSYAVMSNHYHLVVRIDKEGALALSDLEVVERWHAEHQLPPIVQRWLTGEIKSDTEKEVCNQFINEWRERLYSLSW</sequence>
<comment type="caution">
    <text evidence="1">The sequence shown here is derived from an EMBL/GenBank/DDBJ whole genome shotgun (WGS) entry which is preliminary data.</text>
</comment>
<dbReference type="PANTHER" id="PTHR34322">
    <property type="entry name" value="TRANSPOSASE, Y1_TNP DOMAIN-CONTAINING"/>
    <property type="match status" value="1"/>
</dbReference>
<accession>A0ABS7YW84</accession>
<dbReference type="Gene3D" id="3.30.70.1290">
    <property type="entry name" value="Transposase IS200-like"/>
    <property type="match status" value="1"/>
</dbReference>
<feature type="non-terminal residue" evidence="1">
    <location>
        <position position="110"/>
    </location>
</feature>